<organism evidence="1 2">
    <name type="scientific">Zymoseptoria tritici (strain ST99CH_3D7)</name>
    <dbReference type="NCBI Taxonomy" id="1276538"/>
    <lineage>
        <taxon>Eukaryota</taxon>
        <taxon>Fungi</taxon>
        <taxon>Dikarya</taxon>
        <taxon>Ascomycota</taxon>
        <taxon>Pezizomycotina</taxon>
        <taxon>Dothideomycetes</taxon>
        <taxon>Dothideomycetidae</taxon>
        <taxon>Mycosphaerellales</taxon>
        <taxon>Mycosphaerellaceae</taxon>
        <taxon>Zymoseptoria</taxon>
    </lineage>
</organism>
<name>A0A1X7S1Q2_ZYMT9</name>
<reference evidence="1 2" key="1">
    <citation type="submission" date="2016-06" db="EMBL/GenBank/DDBJ databases">
        <authorList>
            <person name="Kjaerup R.B."/>
            <person name="Dalgaard T.S."/>
            <person name="Juul-Madsen H.R."/>
        </authorList>
    </citation>
    <scope>NUCLEOTIDE SEQUENCE [LARGE SCALE GENOMIC DNA]</scope>
</reference>
<dbReference type="Proteomes" id="UP000215127">
    <property type="component" value="Chromosome 8"/>
</dbReference>
<dbReference type="EMBL" id="LT853699">
    <property type="protein sequence ID" value="SMQ53612.1"/>
    <property type="molecule type" value="Genomic_DNA"/>
</dbReference>
<gene>
    <name evidence="1" type="ORF">ZT3D7_G8766</name>
</gene>
<proteinExistence type="predicted"/>
<dbReference type="AlphaFoldDB" id="A0A1X7S1Q2"/>
<sequence length="133" mass="15934">MDDITVEGRRRVLIRAHVEQIPGDPYARPWKIWTIFCELQLNRSARTDLSVSPHNIDFVHVLPGFDSLNDTKAWFLTDVGVDQEQDDTLDVSLLPHDFYLAHYDSEKSEWTFVKRPELTNEYRQYFRRWHWGR</sequence>
<evidence type="ECO:0000313" key="1">
    <source>
        <dbReference type="EMBL" id="SMQ53612.1"/>
    </source>
</evidence>
<keyword evidence="2" id="KW-1185">Reference proteome</keyword>
<accession>A0A1X7S1Q2</accession>
<protein>
    <submittedName>
        <fullName evidence="1">Uncharacterized protein</fullName>
    </submittedName>
</protein>
<evidence type="ECO:0000313" key="2">
    <source>
        <dbReference type="Proteomes" id="UP000215127"/>
    </source>
</evidence>